<comment type="caution">
    <text evidence="1">The sequence shown here is derived from an EMBL/GenBank/DDBJ whole genome shotgun (WGS) entry which is preliminary data.</text>
</comment>
<dbReference type="Proteomes" id="UP001156905">
    <property type="component" value="Unassembled WGS sequence"/>
</dbReference>
<reference evidence="2" key="1">
    <citation type="journal article" date="2019" name="Int. J. Syst. Evol. Microbiol.">
        <title>The Global Catalogue of Microorganisms (GCM) 10K type strain sequencing project: providing services to taxonomists for standard genome sequencing and annotation.</title>
        <authorList>
            <consortium name="The Broad Institute Genomics Platform"/>
            <consortium name="The Broad Institute Genome Sequencing Center for Infectious Disease"/>
            <person name="Wu L."/>
            <person name="Ma J."/>
        </authorList>
    </citation>
    <scope>NUCLEOTIDE SEQUENCE [LARGE SCALE GENOMIC DNA]</scope>
    <source>
        <strain evidence="2">NBRC 102520</strain>
    </source>
</reference>
<accession>A0ABQ6AZJ3</accession>
<gene>
    <name evidence="1" type="ORF">GCM10007857_40540</name>
</gene>
<sequence>MIPTCPGPTVIEAFDWTVRVRLFSVPVPKPVVLAPSQLTVLPDCTQAAIAGLAGIATIAAADNKNGAANVGARPNRTLAANAGNFTVFISTAPFLDFIICPNSLPLKRLSPVNRRDDSVTDRHQNLTANVPLTLWSVALRANWPP</sequence>
<keyword evidence="2" id="KW-1185">Reference proteome</keyword>
<protein>
    <submittedName>
        <fullName evidence="1">Uncharacterized protein</fullName>
    </submittedName>
</protein>
<name>A0ABQ6AZJ3_9BRAD</name>
<dbReference type="EMBL" id="BSOW01000014">
    <property type="protein sequence ID" value="GLR87343.1"/>
    <property type="molecule type" value="Genomic_DNA"/>
</dbReference>
<proteinExistence type="predicted"/>
<evidence type="ECO:0000313" key="1">
    <source>
        <dbReference type="EMBL" id="GLR87343.1"/>
    </source>
</evidence>
<evidence type="ECO:0000313" key="2">
    <source>
        <dbReference type="Proteomes" id="UP001156905"/>
    </source>
</evidence>
<organism evidence="1 2">
    <name type="scientific">Bradyrhizobium iriomotense</name>
    <dbReference type="NCBI Taxonomy" id="441950"/>
    <lineage>
        <taxon>Bacteria</taxon>
        <taxon>Pseudomonadati</taxon>
        <taxon>Pseudomonadota</taxon>
        <taxon>Alphaproteobacteria</taxon>
        <taxon>Hyphomicrobiales</taxon>
        <taxon>Nitrobacteraceae</taxon>
        <taxon>Bradyrhizobium</taxon>
    </lineage>
</organism>